<dbReference type="RefSeq" id="WP_007068277.1">
    <property type="nucleotide sequence ID" value="NZ_DS022272.1"/>
</dbReference>
<dbReference type="AlphaFoldDB" id="Q0G3C7"/>
<protein>
    <recommendedName>
        <fullName evidence="1">YjiS-like domain-containing protein</fullName>
    </recommendedName>
</protein>
<organism evidence="2 3">
    <name type="scientific">Fulvimarina pelagi HTCC2506</name>
    <dbReference type="NCBI Taxonomy" id="314231"/>
    <lineage>
        <taxon>Bacteria</taxon>
        <taxon>Pseudomonadati</taxon>
        <taxon>Pseudomonadota</taxon>
        <taxon>Alphaproteobacteria</taxon>
        <taxon>Hyphomicrobiales</taxon>
        <taxon>Aurantimonadaceae</taxon>
        <taxon>Fulvimarina</taxon>
    </lineage>
</organism>
<sequence>MAIFQKTTTGDFTHSIGEGIRLAGAALRAIATTMVNRRAARQLSDLPDYLLSDVGLKRDDVYEALNRDWRCDPTYLLSMKAAENTTRVRQH</sequence>
<dbReference type="eggNOG" id="ENOG5033HYR">
    <property type="taxonomic scope" value="Bacteria"/>
</dbReference>
<accession>Q0G3C7</accession>
<dbReference type="STRING" id="217511.GCA_001463845_02742"/>
<dbReference type="EMBL" id="AATP01000002">
    <property type="protein sequence ID" value="EAU41904.1"/>
    <property type="molecule type" value="Genomic_DNA"/>
</dbReference>
<comment type="caution">
    <text evidence="2">The sequence shown here is derived from an EMBL/GenBank/DDBJ whole genome shotgun (WGS) entry which is preliminary data.</text>
</comment>
<dbReference type="Proteomes" id="UP000004310">
    <property type="component" value="Unassembled WGS sequence"/>
</dbReference>
<proteinExistence type="predicted"/>
<name>Q0G3C7_9HYPH</name>
<keyword evidence="3" id="KW-1185">Reference proteome</keyword>
<gene>
    <name evidence="2" type="ORF">FP2506_15764</name>
</gene>
<evidence type="ECO:0000313" key="3">
    <source>
        <dbReference type="Proteomes" id="UP000004310"/>
    </source>
</evidence>
<evidence type="ECO:0000313" key="2">
    <source>
        <dbReference type="EMBL" id="EAU41904.1"/>
    </source>
</evidence>
<reference evidence="2 3" key="1">
    <citation type="journal article" date="2010" name="J. Bacteriol.">
        <title>Genome sequence of Fulvimarina pelagi HTCC2506T, a Mn(II)-oxidizing alphaproteobacterium possessing an aerobic anoxygenic photosynthetic gene cluster and Xanthorhodopsin.</title>
        <authorList>
            <person name="Kang I."/>
            <person name="Oh H.M."/>
            <person name="Lim S.I."/>
            <person name="Ferriera S."/>
            <person name="Giovannoni S.J."/>
            <person name="Cho J.C."/>
        </authorList>
    </citation>
    <scope>NUCLEOTIDE SEQUENCE [LARGE SCALE GENOMIC DNA]</scope>
    <source>
        <strain evidence="2 3">HTCC2506</strain>
    </source>
</reference>
<dbReference type="HOGENOM" id="CLU_2422687_0_0_5"/>
<dbReference type="Pfam" id="PF06568">
    <property type="entry name" value="YjiS-like"/>
    <property type="match status" value="1"/>
</dbReference>
<dbReference type="InterPro" id="IPR009506">
    <property type="entry name" value="YjiS-like"/>
</dbReference>
<evidence type="ECO:0000259" key="1">
    <source>
        <dbReference type="Pfam" id="PF06568"/>
    </source>
</evidence>
<feature type="domain" description="YjiS-like" evidence="1">
    <location>
        <begin position="28"/>
        <end position="62"/>
    </location>
</feature>